<dbReference type="Gene3D" id="3.40.50.1110">
    <property type="entry name" value="SGNH hydrolase"/>
    <property type="match status" value="1"/>
</dbReference>
<dbReference type="PANTHER" id="PTHR30383:SF5">
    <property type="entry name" value="SGNH HYDROLASE-TYPE ESTERASE DOMAIN-CONTAINING PROTEIN"/>
    <property type="match status" value="1"/>
</dbReference>
<dbReference type="EMBL" id="CP013099">
    <property type="protein sequence ID" value="ALP53608.1"/>
    <property type="molecule type" value="Genomic_DNA"/>
</dbReference>
<evidence type="ECO:0000256" key="1">
    <source>
        <dbReference type="PROSITE-ProRule" id="PRU00339"/>
    </source>
</evidence>
<dbReference type="InterPro" id="IPR036514">
    <property type="entry name" value="SGNH_hydro_sf"/>
</dbReference>
<dbReference type="Pfam" id="PF13472">
    <property type="entry name" value="Lipase_GDSL_2"/>
    <property type="match status" value="1"/>
</dbReference>
<dbReference type="SMART" id="SM00028">
    <property type="entry name" value="TPR"/>
    <property type="match status" value="3"/>
</dbReference>
<sequence length="582" mass="66544">MLLPVLLLLLLEAGLRLFDYGQSYPLFIAAGDKYPAYLTVNPDVGLRYFRREDAPPYPRNDLFLKHKPDNGFRIFMLGGSTAAGWPYRDNMMPSRIIATRLGEAFPDRHIEVVNVAFSAINTYTLLDFVDEILAQAPDAVLIYSGHNEFYGVLGVGSSKSVGDQRWLVRAYLEFQHYKVFRLLQDLIHWLTPQASLQLRLAQGTLMERMVAEKTIPLEGAVYQRGVEQFQANLDEILRRFRQADVDVIISELVSNVQDQAPFVSVATQAYEPAREVYQAARQLEQQGEYPAAREMYYRAKDLDALRFRAPEQFNRIIHRLAADYEVPVVPMQTYFEGDSSHGLIGANLMLEHLHPNIDGYFLMSEAFLDAMRRAGWIRRDWPETLAGRSYRAQWGVTALDRALARISVMKLTDHWPFTSVAAAGENLERYRPESRIETLALEVYNGERDLIQAHLALAREYQEQGDIDAAAAEYQAIIELFPFDQSVYRAAAWALLKADRIDAARPIILRSLRVEPTAESYKWLGQIAFRHAEYPQAVAYFEQALELYTTDNPQVIDLLAQAYEHTGQTDKARRMRARLGHP</sequence>
<feature type="repeat" description="TPR" evidence="1">
    <location>
        <begin position="518"/>
        <end position="551"/>
    </location>
</feature>
<proteinExistence type="predicted"/>
<dbReference type="InterPro" id="IPR011990">
    <property type="entry name" value="TPR-like_helical_dom_sf"/>
</dbReference>
<gene>
    <name evidence="3" type="ORF">Tel_10960</name>
</gene>
<dbReference type="PROSITE" id="PS50005">
    <property type="entry name" value="TPR"/>
    <property type="match status" value="2"/>
</dbReference>
<dbReference type="STRING" id="1748243.Tel_10960"/>
<keyword evidence="4" id="KW-1185">Reference proteome</keyword>
<evidence type="ECO:0000313" key="3">
    <source>
        <dbReference type="EMBL" id="ALP53608.1"/>
    </source>
</evidence>
<dbReference type="Gene3D" id="1.25.40.10">
    <property type="entry name" value="Tetratricopeptide repeat domain"/>
    <property type="match status" value="1"/>
</dbReference>
<dbReference type="SUPFAM" id="SSF48452">
    <property type="entry name" value="TPR-like"/>
    <property type="match status" value="1"/>
</dbReference>
<evidence type="ECO:0000259" key="2">
    <source>
        <dbReference type="Pfam" id="PF13472"/>
    </source>
</evidence>
<feature type="repeat" description="TPR" evidence="1">
    <location>
        <begin position="451"/>
        <end position="484"/>
    </location>
</feature>
<dbReference type="AlphaFoldDB" id="A0A0S2TEN6"/>
<reference evidence="3" key="1">
    <citation type="submission" date="2015-10" db="EMBL/GenBank/DDBJ databases">
        <title>Description of Candidatus Tenderia electrophaga gen. nov, sp. nov., an Uncultivated Electroautotroph from a Biocathode Enrichment.</title>
        <authorList>
            <person name="Eddie B.J."/>
            <person name="Malanoski A.P."/>
            <person name="Wang Z."/>
            <person name="Hall R.J."/>
            <person name="Oh S.D."/>
            <person name="Heiner C."/>
            <person name="Lin B."/>
            <person name="Strycharz-Glaven S.M."/>
        </authorList>
    </citation>
    <scope>NUCLEOTIDE SEQUENCE [LARGE SCALE GENOMIC DNA]</scope>
    <source>
        <strain evidence="3">NRL1</strain>
    </source>
</reference>
<keyword evidence="1" id="KW-0802">TPR repeat</keyword>
<organism evidence="3 4">
    <name type="scientific">Candidatus Tenderia electrophaga</name>
    <dbReference type="NCBI Taxonomy" id="1748243"/>
    <lineage>
        <taxon>Bacteria</taxon>
        <taxon>Pseudomonadati</taxon>
        <taxon>Pseudomonadota</taxon>
        <taxon>Gammaproteobacteria</taxon>
        <taxon>Candidatus Tenderiales</taxon>
        <taxon>Candidatus Tenderiaceae</taxon>
        <taxon>Candidatus Tenderia</taxon>
    </lineage>
</organism>
<dbReference type="SUPFAM" id="SSF52266">
    <property type="entry name" value="SGNH hydrolase"/>
    <property type="match status" value="1"/>
</dbReference>
<dbReference type="InterPro" id="IPR051532">
    <property type="entry name" value="Ester_Hydrolysis_Enzymes"/>
</dbReference>
<dbReference type="InterPro" id="IPR013830">
    <property type="entry name" value="SGNH_hydro"/>
</dbReference>
<dbReference type="Pfam" id="PF13432">
    <property type="entry name" value="TPR_16"/>
    <property type="match status" value="1"/>
</dbReference>
<dbReference type="PANTHER" id="PTHR30383">
    <property type="entry name" value="THIOESTERASE 1/PROTEASE 1/LYSOPHOSPHOLIPASE L1"/>
    <property type="match status" value="1"/>
</dbReference>
<dbReference type="KEGG" id="tee:Tel_10960"/>
<protein>
    <recommendedName>
        <fullName evidence="2">SGNH hydrolase-type esterase domain-containing protein</fullName>
    </recommendedName>
</protein>
<name>A0A0S2TEN6_9GAMM</name>
<dbReference type="InterPro" id="IPR019734">
    <property type="entry name" value="TPR_rpt"/>
</dbReference>
<feature type="domain" description="SGNH hydrolase-type esterase" evidence="2">
    <location>
        <begin position="77"/>
        <end position="360"/>
    </location>
</feature>
<dbReference type="Proteomes" id="UP000055136">
    <property type="component" value="Chromosome"/>
</dbReference>
<dbReference type="GO" id="GO:0004622">
    <property type="term" value="F:phosphatidylcholine lysophospholipase activity"/>
    <property type="evidence" value="ECO:0007669"/>
    <property type="project" value="TreeGrafter"/>
</dbReference>
<evidence type="ECO:0000313" key="4">
    <source>
        <dbReference type="Proteomes" id="UP000055136"/>
    </source>
</evidence>
<accession>A0A0S2TEN6</accession>